<evidence type="ECO:0000313" key="1">
    <source>
        <dbReference type="EMBL" id="EMZ37631.1"/>
    </source>
</evidence>
<name>N2BB61_9FIRM</name>
<sequence>MDLCENSDYLYQLKAPDRKMVYMRIGDIQNLVDSIIVY</sequence>
<keyword evidence="2" id="KW-1185">Reference proteome</keyword>
<accession>N2BB61</accession>
<organism evidence="1 2">
    <name type="scientific">Eubacterium plexicaudatum ASF492</name>
    <dbReference type="NCBI Taxonomy" id="1235802"/>
    <lineage>
        <taxon>Bacteria</taxon>
        <taxon>Bacillati</taxon>
        <taxon>Bacillota</taxon>
        <taxon>Clostridia</taxon>
        <taxon>Eubacteriales</taxon>
        <taxon>Eubacteriaceae</taxon>
        <taxon>Eubacterium</taxon>
    </lineage>
</organism>
<proteinExistence type="predicted"/>
<comment type="caution">
    <text evidence="1">The sequence shown here is derived from an EMBL/GenBank/DDBJ whole genome shotgun (WGS) entry which is preliminary data.</text>
</comment>
<dbReference type="AlphaFoldDB" id="N2BB61"/>
<dbReference type="HOGENOM" id="CLU_3328061_0_0_9"/>
<dbReference type="STRING" id="1235802.C823_00357"/>
<protein>
    <submittedName>
        <fullName evidence="1">Uncharacterized protein</fullName>
    </submittedName>
</protein>
<dbReference type="Proteomes" id="UP000012589">
    <property type="component" value="Unassembled WGS sequence"/>
</dbReference>
<reference evidence="1 2" key="1">
    <citation type="journal article" date="2014" name="Genome Announc.">
        <title>Draft genome sequences of the altered schaedler flora, a defined bacterial community from gnotobiotic mice.</title>
        <authorList>
            <person name="Wannemuehler M.J."/>
            <person name="Overstreet A.M."/>
            <person name="Ward D.V."/>
            <person name="Phillips G.J."/>
        </authorList>
    </citation>
    <scope>NUCLEOTIDE SEQUENCE [LARGE SCALE GENOMIC DNA]</scope>
    <source>
        <strain evidence="1 2">ASF492</strain>
    </source>
</reference>
<dbReference type="PATRIC" id="fig|1235802.3.peg.379"/>
<dbReference type="EMBL" id="AQFT01000010">
    <property type="protein sequence ID" value="EMZ37631.1"/>
    <property type="molecule type" value="Genomic_DNA"/>
</dbReference>
<gene>
    <name evidence="1" type="ORF">C823_00357</name>
</gene>
<evidence type="ECO:0000313" key="2">
    <source>
        <dbReference type="Proteomes" id="UP000012589"/>
    </source>
</evidence>